<evidence type="ECO:0000313" key="2">
    <source>
        <dbReference type="Proteomes" id="UP000516320"/>
    </source>
</evidence>
<dbReference type="Proteomes" id="UP000516320">
    <property type="component" value="Chromosome"/>
</dbReference>
<organism evidence="1 2">
    <name type="scientific">Corynebacterium poyangense</name>
    <dbReference type="NCBI Taxonomy" id="2684405"/>
    <lineage>
        <taxon>Bacteria</taxon>
        <taxon>Bacillati</taxon>
        <taxon>Actinomycetota</taxon>
        <taxon>Actinomycetes</taxon>
        <taxon>Mycobacteriales</taxon>
        <taxon>Corynebacteriaceae</taxon>
        <taxon>Corynebacterium</taxon>
    </lineage>
</organism>
<proteinExistence type="predicted"/>
<dbReference type="RefSeq" id="WP_187975525.1">
    <property type="nucleotide sequence ID" value="NZ_CP046884.1"/>
</dbReference>
<gene>
    <name evidence="1" type="ORF">GP475_04960</name>
</gene>
<reference evidence="1 2" key="1">
    <citation type="submission" date="2019-12" db="EMBL/GenBank/DDBJ databases">
        <title>Corynebacterium sp. nov., isolated from feces of the Anser Albifrons in China.</title>
        <authorList>
            <person name="Liu Q."/>
        </authorList>
    </citation>
    <scope>NUCLEOTIDE SEQUENCE [LARGE SCALE GENOMIC DNA]</scope>
    <source>
        <strain evidence="1 2">4H37-19</strain>
    </source>
</reference>
<keyword evidence="2" id="KW-1185">Reference proteome</keyword>
<evidence type="ECO:0000313" key="1">
    <source>
        <dbReference type="EMBL" id="QNQ90065.1"/>
    </source>
</evidence>
<name>A0A7H0SNE0_9CORY</name>
<dbReference type="EMBL" id="CP046884">
    <property type="protein sequence ID" value="QNQ90065.1"/>
    <property type="molecule type" value="Genomic_DNA"/>
</dbReference>
<sequence>MDFLLQIQEIVGGPIKDLLVHLTTAAPQINVATPPPVNVTAPEHLDLGSTFGDINAGSTFGNILEGTGSTTGNILEGTGSTTGDILGGAGSSNFLNQAGSSGLTLPGLGGK</sequence>
<dbReference type="AlphaFoldDB" id="A0A7H0SNE0"/>
<accession>A0A7H0SNE0</accession>
<protein>
    <submittedName>
        <fullName evidence="1">Uncharacterized protein</fullName>
    </submittedName>
</protein>
<dbReference type="KEGG" id="cpoy:GP475_04960"/>